<proteinExistence type="predicted"/>
<evidence type="ECO:0000256" key="2">
    <source>
        <dbReference type="ARBA" id="ARBA00022692"/>
    </source>
</evidence>
<evidence type="ECO:0000256" key="1">
    <source>
        <dbReference type="ARBA" id="ARBA00004370"/>
    </source>
</evidence>
<feature type="transmembrane region" description="Helical" evidence="5">
    <location>
        <begin position="171"/>
        <end position="193"/>
    </location>
</feature>
<evidence type="ECO:0000259" key="6">
    <source>
        <dbReference type="Pfam" id="PF04116"/>
    </source>
</evidence>
<gene>
    <name evidence="7" type="ORF">SAMN05421766_103461</name>
</gene>
<dbReference type="Proteomes" id="UP000185728">
    <property type="component" value="Unassembled WGS sequence"/>
</dbReference>
<dbReference type="PANTHER" id="PTHR11863">
    <property type="entry name" value="STEROL DESATURASE"/>
    <property type="match status" value="1"/>
</dbReference>
<keyword evidence="3 5" id="KW-1133">Transmembrane helix</keyword>
<evidence type="ECO:0000313" key="8">
    <source>
        <dbReference type="Proteomes" id="UP000185728"/>
    </source>
</evidence>
<dbReference type="EMBL" id="FTOB01000003">
    <property type="protein sequence ID" value="SIS69902.1"/>
    <property type="molecule type" value="Genomic_DNA"/>
</dbReference>
<feature type="transmembrane region" description="Helical" evidence="5">
    <location>
        <begin position="101"/>
        <end position="123"/>
    </location>
</feature>
<evidence type="ECO:0000256" key="3">
    <source>
        <dbReference type="ARBA" id="ARBA00022989"/>
    </source>
</evidence>
<keyword evidence="8" id="KW-1185">Reference proteome</keyword>
<protein>
    <submittedName>
        <fullName evidence="7">Sterol desaturase/sphingolipid hydroxylase, fatty acid hydroxylase superfamily</fullName>
    </submittedName>
</protein>
<feature type="transmembrane region" description="Helical" evidence="5">
    <location>
        <begin position="71"/>
        <end position="89"/>
    </location>
</feature>
<name>A0ABY1KWH5_9FLAO</name>
<comment type="caution">
    <text evidence="7">The sequence shown here is derived from an EMBL/GenBank/DDBJ whole genome shotgun (WGS) entry which is preliminary data.</text>
</comment>
<evidence type="ECO:0000313" key="7">
    <source>
        <dbReference type="EMBL" id="SIS69902.1"/>
    </source>
</evidence>
<evidence type="ECO:0000256" key="4">
    <source>
        <dbReference type="ARBA" id="ARBA00023136"/>
    </source>
</evidence>
<organism evidence="7 8">
    <name type="scientific">Zobellia uliginosa</name>
    <dbReference type="NCBI Taxonomy" id="143224"/>
    <lineage>
        <taxon>Bacteria</taxon>
        <taxon>Pseudomonadati</taxon>
        <taxon>Bacteroidota</taxon>
        <taxon>Flavobacteriia</taxon>
        <taxon>Flavobacteriales</taxon>
        <taxon>Flavobacteriaceae</taxon>
        <taxon>Zobellia</taxon>
    </lineage>
</organism>
<feature type="transmembrane region" description="Helical" evidence="5">
    <location>
        <begin position="20"/>
        <end position="45"/>
    </location>
</feature>
<accession>A0ABY1KWH5</accession>
<reference evidence="7 8" key="1">
    <citation type="submission" date="2017-01" db="EMBL/GenBank/DDBJ databases">
        <authorList>
            <person name="Varghese N."/>
            <person name="Submissions S."/>
        </authorList>
    </citation>
    <scope>NUCLEOTIDE SEQUENCE [LARGE SCALE GENOMIC DNA]</scope>
    <source>
        <strain evidence="7 8">DSM 2061</strain>
    </source>
</reference>
<evidence type="ECO:0000256" key="5">
    <source>
        <dbReference type="SAM" id="Phobius"/>
    </source>
</evidence>
<dbReference type="InterPro" id="IPR006694">
    <property type="entry name" value="Fatty_acid_hydroxylase"/>
</dbReference>
<sequence length="241" mass="27886">MPLESLIEDIILNYSYTALYGLTFGYFITLYFGVGSLFLFVCKVLEGRGILNKIKPITVSKDQITFEIRHSVKSIVIFGFSIIPIVFLIRKGVIELLPNTWSNILIGIVILSLWNEVHFYLVHRLMHQKFMMRHVHFVHHKSRIPTVYSVFSFHWVEALLLSTVPVTIAPFIPFSIIAIFIYPLISILLNFAGHCNYRFGSGKGKGWKLFGTHHNEHHSRGRQNYGFALHLLDKIFSRHNK</sequence>
<dbReference type="InterPro" id="IPR050307">
    <property type="entry name" value="Sterol_Desaturase_Related"/>
</dbReference>
<feature type="transmembrane region" description="Helical" evidence="5">
    <location>
        <begin position="144"/>
        <end position="165"/>
    </location>
</feature>
<comment type="subcellular location">
    <subcellularLocation>
        <location evidence="1">Membrane</location>
    </subcellularLocation>
</comment>
<feature type="domain" description="Fatty acid hydroxylase" evidence="6">
    <location>
        <begin position="109"/>
        <end position="236"/>
    </location>
</feature>
<keyword evidence="2 5" id="KW-0812">Transmembrane</keyword>
<dbReference type="Pfam" id="PF04116">
    <property type="entry name" value="FA_hydroxylase"/>
    <property type="match status" value="1"/>
</dbReference>
<keyword evidence="4 5" id="KW-0472">Membrane</keyword>